<dbReference type="InterPro" id="IPR009051">
    <property type="entry name" value="Helical_ferredxn"/>
</dbReference>
<dbReference type="InterPro" id="IPR004452">
    <property type="entry name" value="LutB/LldF"/>
</dbReference>
<accession>A0ABV5AIP2</accession>
<dbReference type="InterPro" id="IPR024569">
    <property type="entry name" value="LutB_C"/>
</dbReference>
<dbReference type="SUPFAM" id="SSF46548">
    <property type="entry name" value="alpha-helical ferredoxin"/>
    <property type="match status" value="1"/>
</dbReference>
<evidence type="ECO:0000256" key="6">
    <source>
        <dbReference type="ARBA" id="ARBA00023004"/>
    </source>
</evidence>
<dbReference type="SUPFAM" id="SSF100950">
    <property type="entry name" value="NagB/RpiA/CoA transferase-like"/>
    <property type="match status" value="1"/>
</dbReference>
<dbReference type="PROSITE" id="PS00198">
    <property type="entry name" value="4FE4S_FER_1"/>
    <property type="match status" value="1"/>
</dbReference>
<dbReference type="InterPro" id="IPR017896">
    <property type="entry name" value="4Fe4S_Fe-S-bd"/>
</dbReference>
<evidence type="ECO:0000256" key="2">
    <source>
        <dbReference type="ARBA" id="ARBA00022485"/>
    </source>
</evidence>
<evidence type="ECO:0000256" key="4">
    <source>
        <dbReference type="ARBA" id="ARBA00022737"/>
    </source>
</evidence>
<dbReference type="Gene3D" id="3.40.50.10420">
    <property type="entry name" value="NagB/RpiA/CoA transferase-like"/>
    <property type="match status" value="1"/>
</dbReference>
<evidence type="ECO:0000256" key="5">
    <source>
        <dbReference type="ARBA" id="ARBA00022982"/>
    </source>
</evidence>
<evidence type="ECO:0000256" key="3">
    <source>
        <dbReference type="ARBA" id="ARBA00022723"/>
    </source>
</evidence>
<proteinExistence type="predicted"/>
<dbReference type="Pfam" id="PF02589">
    <property type="entry name" value="LUD_dom"/>
    <property type="match status" value="1"/>
</dbReference>
<dbReference type="InterPro" id="IPR024185">
    <property type="entry name" value="FTHF_cligase-like_sf"/>
</dbReference>
<dbReference type="Pfam" id="PF11870">
    <property type="entry name" value="LutB_C"/>
    <property type="match status" value="1"/>
</dbReference>
<dbReference type="InterPro" id="IPR003741">
    <property type="entry name" value="LUD_dom"/>
</dbReference>
<keyword evidence="1" id="KW-0813">Transport</keyword>
<dbReference type="Pfam" id="PF13183">
    <property type="entry name" value="Fer4_8"/>
    <property type="match status" value="1"/>
</dbReference>
<dbReference type="PANTHER" id="PTHR47153:SF2">
    <property type="entry name" value="LACTATE UTILIZATION PROTEIN B"/>
    <property type="match status" value="1"/>
</dbReference>
<keyword evidence="7" id="KW-0411">Iron-sulfur</keyword>
<dbReference type="InterPro" id="IPR037171">
    <property type="entry name" value="NagB/RpiA_transferase-like"/>
</dbReference>
<evidence type="ECO:0000256" key="1">
    <source>
        <dbReference type="ARBA" id="ARBA00022448"/>
    </source>
</evidence>
<evidence type="ECO:0000313" key="10">
    <source>
        <dbReference type="Proteomes" id="UP001579974"/>
    </source>
</evidence>
<sequence length="481" mass="53699">MSISTGSHSKVLDRAQIALHDDFLRGAVRFTTDRLRNKKQSVTESFGNWEQWRERGEQIRAHTIANLDVYLQQFTDKLETLGAKVQFAADAKEAVIAVQEVVQNKEAHKVVKSKSMVSEEIHINHHLEESGVRVVETDLGEYIIQLANETPSHIIIPAIHKNREQIRELFEADGAVNLTTETTQLTAFARQKLREEFLSADIGITGCNFAIAETGSIVLFTNEGNADMVMNLPKTHIVIMGMERILPSLADLEVMAHLLPKSATGQNVITYMSMVTGPKRTDDLDGATEMHVIILDNGRSKQLGDPQFQSLLNCIRCGACLNVCPVYRQIGGHAYGSVYPGPIGAVLSPLLNEGEAFRDLPYASSLCGACYEACPVRIPLHDMLVHQRQRQVQQGHGKPMERIAFNGYQRFFGKYKRYKFAVRMARSLQGVVARDGKITARIGPLTGWTSTRDFPALPSKSFRDLWPELANNSEEDNREQG</sequence>
<protein>
    <submittedName>
        <fullName evidence="9">LutB/LldF family L-lactate oxidation iron-sulfur protein</fullName>
    </submittedName>
</protein>
<dbReference type="RefSeq" id="WP_275472806.1">
    <property type="nucleotide sequence ID" value="NZ_CP162940.1"/>
</dbReference>
<gene>
    <name evidence="9" type="ORF">KKP3000_000935</name>
</gene>
<dbReference type="Proteomes" id="UP001579974">
    <property type="component" value="Unassembled WGS sequence"/>
</dbReference>
<comment type="caution">
    <text evidence="9">The sequence shown here is derived from an EMBL/GenBank/DDBJ whole genome shotgun (WGS) entry which is preliminary data.</text>
</comment>
<dbReference type="NCBIfam" id="TIGR00273">
    <property type="entry name" value="LutB/LldF family L-lactate oxidation iron-sulfur protein"/>
    <property type="match status" value="1"/>
</dbReference>
<keyword evidence="6" id="KW-0408">Iron</keyword>
<dbReference type="PROSITE" id="PS51379">
    <property type="entry name" value="4FE4S_FER_2"/>
    <property type="match status" value="1"/>
</dbReference>
<name>A0ABV5AIP2_9BACL</name>
<evidence type="ECO:0000313" key="9">
    <source>
        <dbReference type="EMBL" id="MFB5192140.1"/>
    </source>
</evidence>
<reference evidence="9 10" key="1">
    <citation type="journal article" date="2024" name="Int. J. Mol. Sci.">
        <title>Exploration of Alicyclobacillus spp. Genome in Search of Antibiotic Resistance.</title>
        <authorList>
            <person name="Bucka-Kolendo J."/>
            <person name="Kiousi D.E."/>
            <person name="Dekowska A."/>
            <person name="Mikolajczuk-Szczyrba A."/>
            <person name="Karadedos D.M."/>
            <person name="Michael P."/>
            <person name="Galanis A."/>
            <person name="Sokolowska B."/>
        </authorList>
    </citation>
    <scope>NUCLEOTIDE SEQUENCE [LARGE SCALE GENOMIC DNA]</scope>
    <source>
        <strain evidence="9 10">KKP 3000</strain>
    </source>
</reference>
<dbReference type="InterPro" id="IPR017900">
    <property type="entry name" value="4Fe4S_Fe_S_CS"/>
</dbReference>
<dbReference type="EMBL" id="JBDXSU010000017">
    <property type="protein sequence ID" value="MFB5192140.1"/>
    <property type="molecule type" value="Genomic_DNA"/>
</dbReference>
<keyword evidence="4" id="KW-0677">Repeat</keyword>
<keyword evidence="3" id="KW-0479">Metal-binding</keyword>
<dbReference type="Gene3D" id="1.10.1060.10">
    <property type="entry name" value="Alpha-helical ferredoxin"/>
    <property type="match status" value="1"/>
</dbReference>
<keyword evidence="2" id="KW-0004">4Fe-4S</keyword>
<keyword evidence="5" id="KW-0249">Electron transport</keyword>
<evidence type="ECO:0000259" key="8">
    <source>
        <dbReference type="PROSITE" id="PS51379"/>
    </source>
</evidence>
<organism evidence="9 10">
    <name type="scientific">Alicyclobacillus fastidiosus</name>
    <dbReference type="NCBI Taxonomy" id="392011"/>
    <lineage>
        <taxon>Bacteria</taxon>
        <taxon>Bacillati</taxon>
        <taxon>Bacillota</taxon>
        <taxon>Bacilli</taxon>
        <taxon>Bacillales</taxon>
        <taxon>Alicyclobacillaceae</taxon>
        <taxon>Alicyclobacillus</taxon>
    </lineage>
</organism>
<keyword evidence="10" id="KW-1185">Reference proteome</keyword>
<evidence type="ECO:0000256" key="7">
    <source>
        <dbReference type="ARBA" id="ARBA00023014"/>
    </source>
</evidence>
<dbReference type="PANTHER" id="PTHR47153">
    <property type="entry name" value="LACTATE UTILIZATION PROTEIN B"/>
    <property type="match status" value="1"/>
</dbReference>
<feature type="domain" description="4Fe-4S ferredoxin-type" evidence="8">
    <location>
        <begin position="304"/>
        <end position="335"/>
    </location>
</feature>